<evidence type="ECO:0000313" key="3">
    <source>
        <dbReference type="EMBL" id="NMR21565.1"/>
    </source>
</evidence>
<keyword evidence="1" id="KW-0732">Signal</keyword>
<proteinExistence type="predicted"/>
<reference evidence="3 4" key="1">
    <citation type="submission" date="2020-04" db="EMBL/GenBank/DDBJ databases">
        <title>Sequencing and Assembly of C. fimi.</title>
        <authorList>
            <person name="Ramsey A.R."/>
        </authorList>
    </citation>
    <scope>NUCLEOTIDE SEQUENCE [LARGE SCALE GENOMIC DNA]</scope>
    <source>
        <strain evidence="3 4">SB</strain>
    </source>
</reference>
<evidence type="ECO:0000259" key="2">
    <source>
        <dbReference type="Pfam" id="PF03713"/>
    </source>
</evidence>
<dbReference type="InterPro" id="IPR012347">
    <property type="entry name" value="Ferritin-like"/>
</dbReference>
<sequence>MNHETAVQVRRPLAVVAAAALAAGSVLTATAAGAAPLAADAPASTVQTARFEVDFLKDMIDHHTMATMMAETCVAKATHSELRGMCESIIESQSAQVDLMQGWLDEWYGIGYEPQMSRGDMRAMNRLESLSGAEFEIAFMRSMVRHHWAALQEARVCLLRAEHPDLLSLCEDIRAEQVGEIAQLQAWLEQWYDRPGGRPARTA</sequence>
<dbReference type="RefSeq" id="WP_169325938.1">
    <property type="nucleotide sequence ID" value="NZ_JABCJJ010000042.1"/>
</dbReference>
<dbReference type="Gene3D" id="1.20.1260.10">
    <property type="match status" value="1"/>
</dbReference>
<feature type="signal peptide" evidence="1">
    <location>
        <begin position="1"/>
        <end position="34"/>
    </location>
</feature>
<feature type="domain" description="DUF305" evidence="2">
    <location>
        <begin position="52"/>
        <end position="188"/>
    </location>
</feature>
<protein>
    <submittedName>
        <fullName evidence="3">DUF305 domain-containing protein</fullName>
    </submittedName>
</protein>
<dbReference type="Pfam" id="PF03713">
    <property type="entry name" value="DUF305"/>
    <property type="match status" value="1"/>
</dbReference>
<dbReference type="PANTHER" id="PTHR36933:SF1">
    <property type="entry name" value="SLL0788 PROTEIN"/>
    <property type="match status" value="1"/>
</dbReference>
<accession>A0A7Y0M0L4</accession>
<dbReference type="Proteomes" id="UP000562124">
    <property type="component" value="Unassembled WGS sequence"/>
</dbReference>
<feature type="chain" id="PRO_5030764791" evidence="1">
    <location>
        <begin position="35"/>
        <end position="203"/>
    </location>
</feature>
<gene>
    <name evidence="3" type="ORF">HIR71_15290</name>
</gene>
<dbReference type="EMBL" id="JABCJJ010000042">
    <property type="protein sequence ID" value="NMR21565.1"/>
    <property type="molecule type" value="Genomic_DNA"/>
</dbReference>
<evidence type="ECO:0000313" key="4">
    <source>
        <dbReference type="Proteomes" id="UP000562124"/>
    </source>
</evidence>
<name>A0A7Y0M0L4_CELFI</name>
<organism evidence="3 4">
    <name type="scientific">Cellulomonas fimi</name>
    <dbReference type="NCBI Taxonomy" id="1708"/>
    <lineage>
        <taxon>Bacteria</taxon>
        <taxon>Bacillati</taxon>
        <taxon>Actinomycetota</taxon>
        <taxon>Actinomycetes</taxon>
        <taxon>Micrococcales</taxon>
        <taxon>Cellulomonadaceae</taxon>
        <taxon>Cellulomonas</taxon>
    </lineage>
</organism>
<evidence type="ECO:0000256" key="1">
    <source>
        <dbReference type="SAM" id="SignalP"/>
    </source>
</evidence>
<dbReference type="InterPro" id="IPR005183">
    <property type="entry name" value="DUF305_CopM-like"/>
</dbReference>
<comment type="caution">
    <text evidence="3">The sequence shown here is derived from an EMBL/GenBank/DDBJ whole genome shotgun (WGS) entry which is preliminary data.</text>
</comment>
<keyword evidence="4" id="KW-1185">Reference proteome</keyword>
<dbReference type="PANTHER" id="PTHR36933">
    <property type="entry name" value="SLL0788 PROTEIN"/>
    <property type="match status" value="1"/>
</dbReference>
<dbReference type="AlphaFoldDB" id="A0A7Y0M0L4"/>